<dbReference type="InterPro" id="IPR016162">
    <property type="entry name" value="Ald_DH_N"/>
</dbReference>
<dbReference type="EMBL" id="JBBEUB010000002">
    <property type="protein sequence ID" value="MEJ2902400.1"/>
    <property type="molecule type" value="Genomic_DNA"/>
</dbReference>
<dbReference type="Gene3D" id="3.40.605.10">
    <property type="entry name" value="Aldehyde Dehydrogenase, Chain A, domain 1"/>
    <property type="match status" value="1"/>
</dbReference>
<dbReference type="Pfam" id="PF00171">
    <property type="entry name" value="Aldedh"/>
    <property type="match status" value="1"/>
</dbReference>
<evidence type="ECO:0000259" key="4">
    <source>
        <dbReference type="Pfam" id="PF00171"/>
    </source>
</evidence>
<evidence type="ECO:0000313" key="6">
    <source>
        <dbReference type="Proteomes" id="UP001378956"/>
    </source>
</evidence>
<comment type="similarity">
    <text evidence="1">Belongs to the aldehyde dehydrogenase family.</text>
</comment>
<keyword evidence="2" id="KW-0521">NADP</keyword>
<dbReference type="PANTHER" id="PTHR43217:SF1">
    <property type="entry name" value="SUCCINATE SEMIALDEHYDE DEHYDROGENASE [NAD(P)+] SAD"/>
    <property type="match status" value="1"/>
</dbReference>
<dbReference type="InterPro" id="IPR015590">
    <property type="entry name" value="Aldehyde_DH_dom"/>
</dbReference>
<dbReference type="CDD" id="cd07100">
    <property type="entry name" value="ALDH_SSADH1_GabD1"/>
    <property type="match status" value="1"/>
</dbReference>
<proteinExistence type="inferred from homology"/>
<dbReference type="Gene3D" id="3.40.309.10">
    <property type="entry name" value="Aldehyde Dehydrogenase, Chain A, domain 2"/>
    <property type="match status" value="1"/>
</dbReference>
<evidence type="ECO:0000256" key="2">
    <source>
        <dbReference type="ARBA" id="ARBA00022857"/>
    </source>
</evidence>
<keyword evidence="6" id="KW-1185">Reference proteome</keyword>
<accession>A0ABU8NJJ2</accession>
<evidence type="ECO:0000313" key="5">
    <source>
        <dbReference type="EMBL" id="MEJ2902400.1"/>
    </source>
</evidence>
<sequence length="457" mass="50073">MTIQSVNPVTGKVIKSYKEHSWEQIDKKIATTQTAWLKWQNSSFAERASLLKKTSALLIQRKEKLAALMAIEMGKPIKDGIAEIEKCASVCDYYADNGETFLKDELIKTEAVKSYVSFRPLGIVLAIMPWNFPYWQLFRFLAPALMAGNCGVLKHASNVSGCALSIEQIIKDAGFPANVFQVLLINSRVVKQVIAHRHIKAVTLTGSTEAGMQVAQQAAQQLKKSVLELGGSDPYLILADADLELAADVCAQSRLINNGQSCIAAKRFIVVKKVEKEFVRLFKNKMAARITGDPFDADTNLGPMSRLDLRDDLHERVKENIKAGAKCILGGQIPDFKGRHAYYTPTILTGIKKGMPAYEEEIFGPVALVISAKDTDDAVKIANDTPFGLGAAVFTKDGSLGEQVAKTHLNAGSCFVNSLVKSDPRLPFGGINQSGYGRELGLFGIREFVNIKTVYIK</sequence>
<organism evidence="5 6">
    <name type="scientific">Pedobacter panaciterrae</name>
    <dbReference type="NCBI Taxonomy" id="363849"/>
    <lineage>
        <taxon>Bacteria</taxon>
        <taxon>Pseudomonadati</taxon>
        <taxon>Bacteroidota</taxon>
        <taxon>Sphingobacteriia</taxon>
        <taxon>Sphingobacteriales</taxon>
        <taxon>Sphingobacteriaceae</taxon>
        <taxon>Pedobacter</taxon>
    </lineage>
</organism>
<dbReference type="InterPro" id="IPR016160">
    <property type="entry name" value="Ald_DH_CS_CYS"/>
</dbReference>
<gene>
    <name evidence="5" type="ORF">WAE58_08180</name>
</gene>
<comment type="caution">
    <text evidence="5">The sequence shown here is derived from an EMBL/GenBank/DDBJ whole genome shotgun (WGS) entry which is preliminary data.</text>
</comment>
<dbReference type="Proteomes" id="UP001378956">
    <property type="component" value="Unassembled WGS sequence"/>
</dbReference>
<dbReference type="InterPro" id="IPR016163">
    <property type="entry name" value="Ald_DH_C"/>
</dbReference>
<reference evidence="5 6" key="1">
    <citation type="submission" date="2024-03" db="EMBL/GenBank/DDBJ databases">
        <title>Sequence of Lycoming College Course Isolates.</title>
        <authorList>
            <person name="Plotts O."/>
            <person name="Newman J."/>
        </authorList>
    </citation>
    <scope>NUCLEOTIDE SEQUENCE [LARGE SCALE GENOMIC DNA]</scope>
    <source>
        <strain evidence="5 6">CJB-3</strain>
    </source>
</reference>
<dbReference type="InterPro" id="IPR047110">
    <property type="entry name" value="GABD/Sad-like"/>
</dbReference>
<evidence type="ECO:0000256" key="3">
    <source>
        <dbReference type="ARBA" id="ARBA00023002"/>
    </source>
</evidence>
<name>A0ABU8NJJ2_9SPHI</name>
<dbReference type="RefSeq" id="WP_337716103.1">
    <property type="nucleotide sequence ID" value="NZ_JBBEUB010000002.1"/>
</dbReference>
<feature type="domain" description="Aldehyde dehydrogenase" evidence="4">
    <location>
        <begin position="2"/>
        <end position="454"/>
    </location>
</feature>
<protein>
    <submittedName>
        <fullName evidence="5">NAD-dependent succinate-semialdehyde dehydrogenase</fullName>
    </submittedName>
</protein>
<dbReference type="PROSITE" id="PS00070">
    <property type="entry name" value="ALDEHYDE_DEHYDR_CYS"/>
    <property type="match status" value="1"/>
</dbReference>
<dbReference type="InterPro" id="IPR044148">
    <property type="entry name" value="ALDH_GabD1-like"/>
</dbReference>
<dbReference type="SUPFAM" id="SSF53720">
    <property type="entry name" value="ALDH-like"/>
    <property type="match status" value="1"/>
</dbReference>
<keyword evidence="3" id="KW-0560">Oxidoreductase</keyword>
<evidence type="ECO:0000256" key="1">
    <source>
        <dbReference type="ARBA" id="ARBA00009986"/>
    </source>
</evidence>
<dbReference type="InterPro" id="IPR016161">
    <property type="entry name" value="Ald_DH/histidinol_DH"/>
</dbReference>
<dbReference type="PANTHER" id="PTHR43217">
    <property type="entry name" value="SUCCINATE SEMIALDEHYDE DEHYDROGENASE [NAD(P)+] SAD"/>
    <property type="match status" value="1"/>
</dbReference>